<dbReference type="Proteomes" id="UP000559010">
    <property type="component" value="Unassembled WGS sequence"/>
</dbReference>
<protein>
    <recommendedName>
        <fullName evidence="4">TonB C-terminal domain-containing protein</fullName>
    </recommendedName>
</protein>
<accession>A0A848J0C0</accession>
<evidence type="ECO:0000313" key="3">
    <source>
        <dbReference type="Proteomes" id="UP000559010"/>
    </source>
</evidence>
<dbReference type="AlphaFoldDB" id="A0A848J0C0"/>
<evidence type="ECO:0000313" key="2">
    <source>
        <dbReference type="EMBL" id="NMM47924.1"/>
    </source>
</evidence>
<feature type="signal peptide" evidence="1">
    <location>
        <begin position="1"/>
        <end position="19"/>
    </location>
</feature>
<gene>
    <name evidence="2" type="ORF">HH304_05890</name>
</gene>
<comment type="caution">
    <text evidence="2">The sequence shown here is derived from an EMBL/GenBank/DDBJ whole genome shotgun (WGS) entry which is preliminary data.</text>
</comment>
<sequence>MRNLFVLLFLLGLSFTSYSQEEKVYAYNDEELIEKPAPTPEFTKWIKKNNEKIGKSAPHSTKETTKVTLVFLVDKQGDLKKIFIARGIGQGYDEYAHKLFTENPHKWTPGKNSKSEPVVTEVYYRLDYIKNKNKVVNGDNLLIN</sequence>
<dbReference type="EMBL" id="JABBNU010000003">
    <property type="protein sequence ID" value="NMM47924.1"/>
    <property type="molecule type" value="Genomic_DNA"/>
</dbReference>
<name>A0A848J0C0_9BACT</name>
<keyword evidence="3" id="KW-1185">Reference proteome</keyword>
<proteinExistence type="predicted"/>
<dbReference type="RefSeq" id="WP_169678933.1">
    <property type="nucleotide sequence ID" value="NZ_JABBNU010000003.1"/>
</dbReference>
<keyword evidence="1" id="KW-0732">Signal</keyword>
<organism evidence="2 3">
    <name type="scientific">Marinigracilibium pacificum</name>
    <dbReference type="NCBI Taxonomy" id="2729599"/>
    <lineage>
        <taxon>Bacteria</taxon>
        <taxon>Pseudomonadati</taxon>
        <taxon>Bacteroidota</taxon>
        <taxon>Cytophagia</taxon>
        <taxon>Cytophagales</taxon>
        <taxon>Flammeovirgaceae</taxon>
        <taxon>Marinigracilibium</taxon>
    </lineage>
</organism>
<evidence type="ECO:0000256" key="1">
    <source>
        <dbReference type="SAM" id="SignalP"/>
    </source>
</evidence>
<feature type="chain" id="PRO_5032728885" description="TonB C-terminal domain-containing protein" evidence="1">
    <location>
        <begin position="20"/>
        <end position="144"/>
    </location>
</feature>
<evidence type="ECO:0008006" key="4">
    <source>
        <dbReference type="Google" id="ProtNLM"/>
    </source>
</evidence>
<reference evidence="2 3" key="1">
    <citation type="submission" date="2020-04" db="EMBL/GenBank/DDBJ databases">
        <title>Flammeovirgaceae bacterium KN852 isolated from deep sea.</title>
        <authorList>
            <person name="Zhang D.-C."/>
        </authorList>
    </citation>
    <scope>NUCLEOTIDE SEQUENCE [LARGE SCALE GENOMIC DNA]</scope>
    <source>
        <strain evidence="2 3">KN852</strain>
    </source>
</reference>